<feature type="non-terminal residue" evidence="1">
    <location>
        <position position="115"/>
    </location>
</feature>
<dbReference type="EMBL" id="AZMJ01000369">
    <property type="protein sequence ID" value="ETI99971.1"/>
    <property type="molecule type" value="Genomic_DNA"/>
</dbReference>
<proteinExistence type="predicted"/>
<reference evidence="1 2" key="1">
    <citation type="submission" date="2013-12" db="EMBL/GenBank/DDBJ databases">
        <title>A Varibaculum cambriense genome reconstructed from a premature infant gut community with otherwise low bacterial novelty that shifts toward anaerobic metabolism during the third week of life.</title>
        <authorList>
            <person name="Brown C.T."/>
            <person name="Sharon I."/>
            <person name="Thomas B.C."/>
            <person name="Castelle C.J."/>
            <person name="Morowitz M.J."/>
            <person name="Banfield J.F."/>
        </authorList>
    </citation>
    <scope>NUCLEOTIDE SEQUENCE [LARGE SCALE GENOMIC DNA]</scope>
    <source>
        <strain evidence="2">DORA_11</strain>
    </source>
</reference>
<dbReference type="AlphaFoldDB" id="W1V1W2"/>
<comment type="caution">
    <text evidence="1">The sequence shown here is derived from an EMBL/GenBank/DDBJ whole genome shotgun (WGS) entry which is preliminary data.</text>
</comment>
<dbReference type="Proteomes" id="UP000018855">
    <property type="component" value="Unassembled WGS sequence"/>
</dbReference>
<accession>W1V1W2</accession>
<name>W1V1W2_9FIRM</name>
<sequence>MDRVYGTLENIKLGKLNFASFRFDAKQIFVNPISLLASQQIDIVSVGNASIDGTINKADLGTFLSNEAGSDIQDVQVDISKDNISLTGKMNVGMVFKGDVKLDGNLELKGNTLLF</sequence>
<protein>
    <submittedName>
        <fullName evidence="1">MG032/MG096/MG288 family 1</fullName>
    </submittedName>
</protein>
<evidence type="ECO:0000313" key="2">
    <source>
        <dbReference type="Proteomes" id="UP000018855"/>
    </source>
</evidence>
<evidence type="ECO:0000313" key="1">
    <source>
        <dbReference type="EMBL" id="ETI99971.1"/>
    </source>
</evidence>
<gene>
    <name evidence="1" type="ORF">Q619_VDC00369G0001</name>
</gene>
<organism evidence="1 2">
    <name type="scientific">Veillonella dispar DORA_11</name>
    <dbReference type="NCBI Taxonomy" id="1403949"/>
    <lineage>
        <taxon>Bacteria</taxon>
        <taxon>Bacillati</taxon>
        <taxon>Bacillota</taxon>
        <taxon>Negativicutes</taxon>
        <taxon>Veillonellales</taxon>
        <taxon>Veillonellaceae</taxon>
        <taxon>Veillonella</taxon>
    </lineage>
</organism>